<accession>A0A066YHQ0</accession>
<dbReference type="Proteomes" id="UP000027178">
    <property type="component" value="Unassembled WGS sequence"/>
</dbReference>
<sequence length="251" mass="27237">MNDQPRTTGRRTLLGAAALGLAATPLLGRTALAATGGGEGPEQQGGPAVARTGGRRSFVTAGDGELRLDGSEVPLRRHQLLLPPPAVPLHDRRGARRRRRDGPDRDPRLGLRRRRRPLPPRPAAPAVPVRRSGLRQSRLRGPQGPTARPAPGSPPGQQLARLRRHAPVRLLVPRPARRLLRRGHQSRPLLHRRQLQEGLPGLGQARHRTPQPLHRPALRRRPDRHGLGTRQRSPAAAATNPAPPCSAGPAR</sequence>
<evidence type="ECO:0000313" key="4">
    <source>
        <dbReference type="Proteomes" id="UP000027178"/>
    </source>
</evidence>
<protein>
    <submittedName>
        <fullName evidence="3">Uncharacterized protein</fullName>
    </submittedName>
</protein>
<proteinExistence type="predicted"/>
<keyword evidence="4" id="KW-1185">Reference proteome</keyword>
<dbReference type="EMBL" id="JNBY01000155">
    <property type="protein sequence ID" value="KDN81033.1"/>
    <property type="molecule type" value="Genomic_DNA"/>
</dbReference>
<feature type="region of interest" description="Disordered" evidence="1">
    <location>
        <begin position="76"/>
        <end position="251"/>
    </location>
</feature>
<comment type="caution">
    <text evidence="3">The sequence shown here is derived from an EMBL/GenBank/DDBJ whole genome shotgun (WGS) entry which is preliminary data.</text>
</comment>
<feature type="region of interest" description="Disordered" evidence="1">
    <location>
        <begin position="32"/>
        <end position="56"/>
    </location>
</feature>
<evidence type="ECO:0000256" key="1">
    <source>
        <dbReference type="SAM" id="MobiDB-lite"/>
    </source>
</evidence>
<keyword evidence="2" id="KW-0732">Signal</keyword>
<organism evidence="3 4">
    <name type="scientific">Kitasatospora cheerisanensis KCTC 2395</name>
    <dbReference type="NCBI Taxonomy" id="1348663"/>
    <lineage>
        <taxon>Bacteria</taxon>
        <taxon>Bacillati</taxon>
        <taxon>Actinomycetota</taxon>
        <taxon>Actinomycetes</taxon>
        <taxon>Kitasatosporales</taxon>
        <taxon>Streptomycetaceae</taxon>
        <taxon>Kitasatospora</taxon>
    </lineage>
</organism>
<feature type="compositionally biased region" description="Basic residues" evidence="1">
    <location>
        <begin position="175"/>
        <end position="193"/>
    </location>
</feature>
<evidence type="ECO:0000256" key="2">
    <source>
        <dbReference type="SAM" id="SignalP"/>
    </source>
</evidence>
<feature type="compositionally biased region" description="Low complexity" evidence="1">
    <location>
        <begin position="126"/>
        <end position="141"/>
    </location>
</feature>
<gene>
    <name evidence="3" type="ORF">KCH_71270</name>
</gene>
<feature type="compositionally biased region" description="Pro residues" evidence="1">
    <location>
        <begin position="241"/>
        <end position="251"/>
    </location>
</feature>
<reference evidence="3 4" key="1">
    <citation type="submission" date="2014-05" db="EMBL/GenBank/DDBJ databases">
        <title>Draft Genome Sequence of Kitasatospora cheerisanensis KCTC 2395.</title>
        <authorList>
            <person name="Nam D.H."/>
        </authorList>
    </citation>
    <scope>NUCLEOTIDE SEQUENCE [LARGE SCALE GENOMIC DNA]</scope>
    <source>
        <strain evidence="3 4">KCTC 2395</strain>
    </source>
</reference>
<dbReference type="HOGENOM" id="CLU_1106008_0_0_11"/>
<feature type="chain" id="PRO_5001631472" evidence="2">
    <location>
        <begin position="34"/>
        <end position="251"/>
    </location>
</feature>
<evidence type="ECO:0000313" key="3">
    <source>
        <dbReference type="EMBL" id="KDN81033.1"/>
    </source>
</evidence>
<dbReference type="InterPro" id="IPR006311">
    <property type="entry name" value="TAT_signal"/>
</dbReference>
<dbReference type="PROSITE" id="PS51318">
    <property type="entry name" value="TAT"/>
    <property type="match status" value="1"/>
</dbReference>
<dbReference type="AlphaFoldDB" id="A0A066YHQ0"/>
<feature type="signal peptide" evidence="2">
    <location>
        <begin position="1"/>
        <end position="33"/>
    </location>
</feature>
<name>A0A066YHQ0_9ACTN</name>